<dbReference type="AlphaFoldDB" id="E5ACJ1"/>
<organism evidence="1 2">
    <name type="scientific">Leptosphaeria maculans (strain JN3 / isolate v23.1.3 / race Av1-4-5-6-7-8)</name>
    <name type="common">Blackleg fungus</name>
    <name type="synonym">Phoma lingam</name>
    <dbReference type="NCBI Taxonomy" id="985895"/>
    <lineage>
        <taxon>Eukaryota</taxon>
        <taxon>Fungi</taxon>
        <taxon>Dikarya</taxon>
        <taxon>Ascomycota</taxon>
        <taxon>Pezizomycotina</taxon>
        <taxon>Dothideomycetes</taxon>
        <taxon>Pleosporomycetidae</taxon>
        <taxon>Pleosporales</taxon>
        <taxon>Pleosporineae</taxon>
        <taxon>Leptosphaeriaceae</taxon>
        <taxon>Plenodomus</taxon>
        <taxon>Plenodomus lingam/Leptosphaeria maculans species complex</taxon>
    </lineage>
</organism>
<dbReference type="EMBL" id="FP929139">
    <property type="protein sequence ID" value="CBY02193.1"/>
    <property type="molecule type" value="Genomic_DNA"/>
</dbReference>
<gene>
    <name evidence="1" type="ORF">LEMA_uP009800.1</name>
</gene>
<sequence length="44" mass="4995">MLRPYLIPVYYAYLSVKAPPTFHPLPLSRNAHPDLSHPTPPPTK</sequence>
<dbReference type="HOGENOM" id="CLU_3224739_0_0_1"/>
<evidence type="ECO:0000313" key="2">
    <source>
        <dbReference type="Proteomes" id="UP000002668"/>
    </source>
</evidence>
<accession>E5ACJ1</accession>
<proteinExistence type="predicted"/>
<dbReference type="InParanoid" id="E5ACJ1"/>
<reference evidence="2" key="1">
    <citation type="journal article" date="2011" name="Nat. Commun.">
        <title>Effector diversification within compartments of the Leptosphaeria maculans genome affected by Repeat-Induced Point mutations.</title>
        <authorList>
            <person name="Rouxel T."/>
            <person name="Grandaubert J."/>
            <person name="Hane J.K."/>
            <person name="Hoede C."/>
            <person name="van de Wouw A.P."/>
            <person name="Couloux A."/>
            <person name="Dominguez V."/>
            <person name="Anthouard V."/>
            <person name="Bally P."/>
            <person name="Bourras S."/>
            <person name="Cozijnsen A.J."/>
            <person name="Ciuffetti L.M."/>
            <person name="Degrave A."/>
            <person name="Dilmaghani A."/>
            <person name="Duret L."/>
            <person name="Fudal I."/>
            <person name="Goodwin S.B."/>
            <person name="Gout L."/>
            <person name="Glaser N."/>
            <person name="Linglin J."/>
            <person name="Kema G.H.J."/>
            <person name="Lapalu N."/>
            <person name="Lawrence C.B."/>
            <person name="May K."/>
            <person name="Meyer M."/>
            <person name="Ollivier B."/>
            <person name="Poulain J."/>
            <person name="Schoch C.L."/>
            <person name="Simon A."/>
            <person name="Spatafora J.W."/>
            <person name="Stachowiak A."/>
            <person name="Turgeon B.G."/>
            <person name="Tyler B.M."/>
            <person name="Vincent D."/>
            <person name="Weissenbach J."/>
            <person name="Amselem J."/>
            <person name="Quesneville H."/>
            <person name="Oliver R.P."/>
            <person name="Wincker P."/>
            <person name="Balesdent M.-H."/>
            <person name="Howlett B.J."/>
        </authorList>
    </citation>
    <scope>NUCLEOTIDE SEQUENCE [LARGE SCALE GENOMIC DNA]</scope>
    <source>
        <strain evidence="2">JN3 / isolate v23.1.3 / race Av1-4-5-6-7-8</strain>
    </source>
</reference>
<name>E5ACJ1_LEPMJ</name>
<dbReference type="Proteomes" id="UP000002668">
    <property type="component" value="Genome"/>
</dbReference>
<keyword evidence="2" id="KW-1185">Reference proteome</keyword>
<dbReference type="VEuPathDB" id="FungiDB:LEMA_uP009800.1"/>
<protein>
    <submittedName>
        <fullName evidence="1">Predicted protein</fullName>
    </submittedName>
</protein>
<evidence type="ECO:0000313" key="1">
    <source>
        <dbReference type="EMBL" id="CBY02193.1"/>
    </source>
</evidence>